<protein>
    <submittedName>
        <fullName evidence="1">Uncharacterized protein</fullName>
    </submittedName>
</protein>
<gene>
    <name evidence="1" type="ORF">UW52_C0053G0002</name>
</gene>
<organism evidence="1 2">
    <name type="scientific">Candidatus Gottesmanbacteria bacterium GW2011_GWA1_44_24b</name>
    <dbReference type="NCBI Taxonomy" id="1618437"/>
    <lineage>
        <taxon>Bacteria</taxon>
        <taxon>Candidatus Gottesmaniibacteriota</taxon>
    </lineage>
</organism>
<sequence>MCPVAFEIDGNLPTVVSFIKDVNLVVYDKNKQQGALSLHSEALGGTARASTIVEGEECSNAIPIQPGKKIPFVGYNRDGIPIKIVVSGLTPLDTLALEDLLLESDELDQSGVMPLSFDKKWDVS</sequence>
<dbReference type="AlphaFoldDB" id="A0A0G1IIG6"/>
<dbReference type="EMBL" id="LCIQ01000053">
    <property type="protein sequence ID" value="KKT58985.1"/>
    <property type="molecule type" value="Genomic_DNA"/>
</dbReference>
<comment type="caution">
    <text evidence="1">The sequence shown here is derived from an EMBL/GenBank/DDBJ whole genome shotgun (WGS) entry which is preliminary data.</text>
</comment>
<reference evidence="1 2" key="1">
    <citation type="journal article" date="2015" name="Nature">
        <title>rRNA introns, odd ribosomes, and small enigmatic genomes across a large radiation of phyla.</title>
        <authorList>
            <person name="Brown C.T."/>
            <person name="Hug L.A."/>
            <person name="Thomas B.C."/>
            <person name="Sharon I."/>
            <person name="Castelle C.J."/>
            <person name="Singh A."/>
            <person name="Wilkins M.J."/>
            <person name="Williams K.H."/>
            <person name="Banfield J.F."/>
        </authorList>
    </citation>
    <scope>NUCLEOTIDE SEQUENCE [LARGE SCALE GENOMIC DNA]</scope>
</reference>
<evidence type="ECO:0000313" key="1">
    <source>
        <dbReference type="EMBL" id="KKT58985.1"/>
    </source>
</evidence>
<accession>A0A0G1IIG6</accession>
<proteinExistence type="predicted"/>
<dbReference type="Proteomes" id="UP000034521">
    <property type="component" value="Unassembled WGS sequence"/>
</dbReference>
<name>A0A0G1IIG6_9BACT</name>
<evidence type="ECO:0000313" key="2">
    <source>
        <dbReference type="Proteomes" id="UP000034521"/>
    </source>
</evidence>